<keyword evidence="2" id="KW-0560">Oxidoreductase</keyword>
<dbReference type="Gene3D" id="3.40.50.720">
    <property type="entry name" value="NAD(P)-binding Rossmann-like Domain"/>
    <property type="match status" value="1"/>
</dbReference>
<dbReference type="GO" id="GO:0008270">
    <property type="term" value="F:zinc ion binding"/>
    <property type="evidence" value="ECO:0007669"/>
    <property type="project" value="InterPro"/>
</dbReference>
<organism evidence="4 5">
    <name type="scientific">Magnetospirillum aberrantis SpK</name>
    <dbReference type="NCBI Taxonomy" id="908842"/>
    <lineage>
        <taxon>Bacteria</taxon>
        <taxon>Pseudomonadati</taxon>
        <taxon>Pseudomonadota</taxon>
        <taxon>Alphaproteobacteria</taxon>
        <taxon>Rhodospirillales</taxon>
        <taxon>Rhodospirillaceae</taxon>
        <taxon>Magnetospirillum</taxon>
    </lineage>
</organism>
<dbReference type="Pfam" id="PF00107">
    <property type="entry name" value="ADH_zinc_N"/>
    <property type="match status" value="1"/>
</dbReference>
<dbReference type="SUPFAM" id="SSF51735">
    <property type="entry name" value="NAD(P)-binding Rossmann-fold domains"/>
    <property type="match status" value="1"/>
</dbReference>
<dbReference type="InterPro" id="IPR036291">
    <property type="entry name" value="NAD(P)-bd_dom_sf"/>
</dbReference>
<dbReference type="CDD" id="cd05276">
    <property type="entry name" value="p53_inducible_oxidoreductase"/>
    <property type="match status" value="1"/>
</dbReference>
<dbReference type="InterPro" id="IPR002364">
    <property type="entry name" value="Quin_OxRdtase/zeta-crystal_CS"/>
</dbReference>
<dbReference type="GO" id="GO:0016651">
    <property type="term" value="F:oxidoreductase activity, acting on NAD(P)H"/>
    <property type="evidence" value="ECO:0007669"/>
    <property type="project" value="TreeGrafter"/>
</dbReference>
<dbReference type="InterPro" id="IPR014189">
    <property type="entry name" value="Quinone_OxRdtase_PIG3"/>
</dbReference>
<dbReference type="Pfam" id="PF08240">
    <property type="entry name" value="ADH_N"/>
    <property type="match status" value="1"/>
</dbReference>
<dbReference type="SUPFAM" id="SSF50129">
    <property type="entry name" value="GroES-like"/>
    <property type="match status" value="1"/>
</dbReference>
<name>A0A7C9QSB0_9PROT</name>
<dbReference type="Gene3D" id="3.90.180.10">
    <property type="entry name" value="Medium-chain alcohol dehydrogenases, catalytic domain"/>
    <property type="match status" value="1"/>
</dbReference>
<dbReference type="InterPro" id="IPR013154">
    <property type="entry name" value="ADH-like_N"/>
</dbReference>
<dbReference type="InterPro" id="IPR013149">
    <property type="entry name" value="ADH-like_C"/>
</dbReference>
<dbReference type="InterPro" id="IPR011032">
    <property type="entry name" value="GroES-like_sf"/>
</dbReference>
<feature type="domain" description="Enoyl reductase (ER)" evidence="3">
    <location>
        <begin position="15"/>
        <end position="327"/>
    </location>
</feature>
<dbReference type="AlphaFoldDB" id="A0A7C9QSB0"/>
<proteinExistence type="predicted"/>
<protein>
    <submittedName>
        <fullName evidence="4">NAD(P)H-quinone oxidoreductase</fullName>
    </submittedName>
</protein>
<dbReference type="InterPro" id="IPR020843">
    <property type="entry name" value="ER"/>
</dbReference>
<evidence type="ECO:0000313" key="5">
    <source>
        <dbReference type="Proteomes" id="UP000480684"/>
    </source>
</evidence>
<dbReference type="NCBIfam" id="TIGR02824">
    <property type="entry name" value="quinone_pig3"/>
    <property type="match status" value="1"/>
</dbReference>
<dbReference type="RefSeq" id="WP_163675035.1">
    <property type="nucleotide sequence ID" value="NZ_JAAIYP010000011.1"/>
</dbReference>
<dbReference type="PANTHER" id="PTHR48106">
    <property type="entry name" value="QUINONE OXIDOREDUCTASE PIG3-RELATED"/>
    <property type="match status" value="1"/>
</dbReference>
<dbReference type="Proteomes" id="UP000480684">
    <property type="component" value="Unassembled WGS sequence"/>
</dbReference>
<accession>A0A7C9QSB0</accession>
<gene>
    <name evidence="4" type="ORF">G4223_03410</name>
</gene>
<dbReference type="EMBL" id="JAAIYP010000011">
    <property type="protein sequence ID" value="NFV79162.1"/>
    <property type="molecule type" value="Genomic_DNA"/>
</dbReference>
<sequence>MLPETMTCVEISQPGGPEVLKTATRPCPRPGPGQVVVKVAAAGVNRPDLLQRQGAYPAPPGASDLPGLEVAGTIAALGDGVSAPALGEAVCALVAGGGYAEYVAVDARHCLPVPKGFDMAQAASLPETFFTVWHNVFERGALKAGETLLVHGGAGGIGTTAIQMAKALGAAVFATAGGTAKAQACRELGADRAIDYTTEDFVEVVKTETKKGVDVILDMVGGEYIPRNVKALAADGRLVSIAFLKGSVAEVNFMPVMLKRLTLTGSTLRPQSDDAKARMAQSLRERVWPQIEAGKIRSVVHATFPLAQAAEAHRLMEANTHIGKIVLTV</sequence>
<comment type="caution">
    <text evidence="4">The sequence shown here is derived from an EMBL/GenBank/DDBJ whole genome shotgun (WGS) entry which is preliminary data.</text>
</comment>
<evidence type="ECO:0000259" key="3">
    <source>
        <dbReference type="SMART" id="SM00829"/>
    </source>
</evidence>
<reference evidence="4 5" key="1">
    <citation type="submission" date="2020-02" db="EMBL/GenBank/DDBJ databases">
        <authorList>
            <person name="Dziuba M."/>
            <person name="Kuznetsov B."/>
            <person name="Mardanov A."/>
            <person name="Ravin N."/>
            <person name="Grouzdev D."/>
        </authorList>
    </citation>
    <scope>NUCLEOTIDE SEQUENCE [LARGE SCALE GENOMIC DNA]</scope>
    <source>
        <strain evidence="4 5">SpK</strain>
    </source>
</reference>
<evidence type="ECO:0000313" key="4">
    <source>
        <dbReference type="EMBL" id="NFV79162.1"/>
    </source>
</evidence>
<dbReference type="GO" id="GO:0070402">
    <property type="term" value="F:NADPH binding"/>
    <property type="evidence" value="ECO:0007669"/>
    <property type="project" value="TreeGrafter"/>
</dbReference>
<keyword evidence="5" id="KW-1185">Reference proteome</keyword>
<evidence type="ECO:0000256" key="1">
    <source>
        <dbReference type="ARBA" id="ARBA00022857"/>
    </source>
</evidence>
<evidence type="ECO:0000256" key="2">
    <source>
        <dbReference type="ARBA" id="ARBA00023002"/>
    </source>
</evidence>
<dbReference type="PROSITE" id="PS01162">
    <property type="entry name" value="QOR_ZETA_CRYSTAL"/>
    <property type="match status" value="1"/>
</dbReference>
<dbReference type="SMART" id="SM00829">
    <property type="entry name" value="PKS_ER"/>
    <property type="match status" value="1"/>
</dbReference>
<keyword evidence="1" id="KW-0521">NADP</keyword>
<dbReference type="PANTHER" id="PTHR48106:SF8">
    <property type="entry name" value="OS02G0805600 PROTEIN"/>
    <property type="match status" value="1"/>
</dbReference>